<dbReference type="AlphaFoldDB" id="A0A0R1VRV6"/>
<accession>A0A0R1VRV6</accession>
<keyword evidence="2" id="KW-1185">Reference proteome</keyword>
<proteinExistence type="predicted"/>
<protein>
    <submittedName>
        <fullName evidence="1">Uncharacterized protein</fullName>
    </submittedName>
</protein>
<dbReference type="PATRIC" id="fig|1423743.5.peg.284"/>
<name>A0A0R1VRV6_9LACO</name>
<dbReference type="EMBL" id="AZFY01000087">
    <property type="protein sequence ID" value="KRM08197.1"/>
    <property type="molecule type" value="Genomic_DNA"/>
</dbReference>
<organism evidence="1 2">
    <name type="scientific">Lentilactobacillus farraginis DSM 18382 = JCM 14108</name>
    <dbReference type="NCBI Taxonomy" id="1423743"/>
    <lineage>
        <taxon>Bacteria</taxon>
        <taxon>Bacillati</taxon>
        <taxon>Bacillota</taxon>
        <taxon>Bacilli</taxon>
        <taxon>Lactobacillales</taxon>
        <taxon>Lactobacillaceae</taxon>
        <taxon>Lentilactobacillus</taxon>
    </lineage>
</organism>
<sequence>MAFSIKFVRNLFGFKLIVWRGVAIRRTFSFSNNRDHTKRLDKITFVSVATS</sequence>
<reference evidence="1 2" key="1">
    <citation type="journal article" date="2015" name="Genome Announc.">
        <title>Expanding the biotechnology potential of lactobacilli through comparative genomics of 213 strains and associated genera.</title>
        <authorList>
            <person name="Sun Z."/>
            <person name="Harris H.M."/>
            <person name="McCann A."/>
            <person name="Guo C."/>
            <person name="Argimon S."/>
            <person name="Zhang W."/>
            <person name="Yang X."/>
            <person name="Jeffery I.B."/>
            <person name="Cooney J.C."/>
            <person name="Kagawa T.F."/>
            <person name="Liu W."/>
            <person name="Song Y."/>
            <person name="Salvetti E."/>
            <person name="Wrobel A."/>
            <person name="Rasinkangas P."/>
            <person name="Parkhill J."/>
            <person name="Rea M.C."/>
            <person name="O'Sullivan O."/>
            <person name="Ritari J."/>
            <person name="Douillard F.P."/>
            <person name="Paul Ross R."/>
            <person name="Yang R."/>
            <person name="Briner A.E."/>
            <person name="Felis G.E."/>
            <person name="de Vos W.M."/>
            <person name="Barrangou R."/>
            <person name="Klaenhammer T.R."/>
            <person name="Caufield P.W."/>
            <person name="Cui Y."/>
            <person name="Zhang H."/>
            <person name="O'Toole P.W."/>
        </authorList>
    </citation>
    <scope>NUCLEOTIDE SEQUENCE [LARGE SCALE GENOMIC DNA]</scope>
    <source>
        <strain evidence="1 2">DSM 18382</strain>
    </source>
</reference>
<dbReference type="Proteomes" id="UP000051966">
    <property type="component" value="Unassembled WGS sequence"/>
</dbReference>
<evidence type="ECO:0000313" key="1">
    <source>
        <dbReference type="EMBL" id="KRM08197.1"/>
    </source>
</evidence>
<comment type="caution">
    <text evidence="1">The sequence shown here is derived from an EMBL/GenBank/DDBJ whole genome shotgun (WGS) entry which is preliminary data.</text>
</comment>
<evidence type="ECO:0000313" key="2">
    <source>
        <dbReference type="Proteomes" id="UP000051966"/>
    </source>
</evidence>
<gene>
    <name evidence="1" type="ORF">FD41_GL000269</name>
</gene>